<gene>
    <name evidence="2" type="ORF">BED47_10225</name>
</gene>
<sequence>MSFLNKLDHIEAAKHFIHKYFPNCQGALLAGSVVRGEATETSDLDIVIFDASLNSSYRESLKELGWDIEVFVHNLTSYKHFFESDYKRARPSLPRMVSEGFILKDEGIIEEIKKEANELLDKGPERWTVETIKIKRYFITDALNDFIGSSNRAEDLFIANTIAELVSEFVLRTNCKWIGSSKWLVRSLRNYNEDFANCFVEAFDSFYTTGEKDRIIKLVDEVLHPFGGKLFEGFSLGKM</sequence>
<dbReference type="InterPro" id="IPR002934">
    <property type="entry name" value="Polymerase_NTP_transf_dom"/>
</dbReference>
<dbReference type="RefSeq" id="WP_069034681.1">
    <property type="nucleotide sequence ID" value="NZ_MDKC01000033.1"/>
</dbReference>
<dbReference type="Pfam" id="PF01909">
    <property type="entry name" value="NTP_transf_2"/>
    <property type="match status" value="1"/>
</dbReference>
<dbReference type="EMBL" id="MDKC01000033">
    <property type="protein sequence ID" value="ODG90817.1"/>
    <property type="molecule type" value="Genomic_DNA"/>
</dbReference>
<reference evidence="2 3" key="1">
    <citation type="submission" date="2016-07" db="EMBL/GenBank/DDBJ databases">
        <authorList>
            <person name="Townsley L."/>
            <person name="Shank E.A."/>
        </authorList>
    </citation>
    <scope>NUCLEOTIDE SEQUENCE [LARGE SCALE GENOMIC DNA]</scope>
    <source>
        <strain evidence="2 3">CH01</strain>
    </source>
</reference>
<protein>
    <submittedName>
        <fullName evidence="2">Nucleotidyltransferase</fullName>
    </submittedName>
</protein>
<feature type="domain" description="Polymerase nucleotidyl transferase" evidence="1">
    <location>
        <begin position="28"/>
        <end position="59"/>
    </location>
</feature>
<dbReference type="CDD" id="cd05403">
    <property type="entry name" value="NT_KNTase_like"/>
    <property type="match status" value="1"/>
</dbReference>
<dbReference type="Proteomes" id="UP000094580">
    <property type="component" value="Unassembled WGS sequence"/>
</dbReference>
<comment type="caution">
    <text evidence="2">The sequence shown here is derived from an EMBL/GenBank/DDBJ whole genome shotgun (WGS) entry which is preliminary data.</text>
</comment>
<organism evidence="2 3">
    <name type="scientific">Gottfriedia luciferensis</name>
    <dbReference type="NCBI Taxonomy" id="178774"/>
    <lineage>
        <taxon>Bacteria</taxon>
        <taxon>Bacillati</taxon>
        <taxon>Bacillota</taxon>
        <taxon>Bacilli</taxon>
        <taxon>Bacillales</taxon>
        <taxon>Bacillaceae</taxon>
        <taxon>Gottfriedia</taxon>
    </lineage>
</organism>
<proteinExistence type="predicted"/>
<accession>A0ABX2ZN57</accession>
<dbReference type="InterPro" id="IPR043519">
    <property type="entry name" value="NT_sf"/>
</dbReference>
<evidence type="ECO:0000313" key="2">
    <source>
        <dbReference type="EMBL" id="ODG90817.1"/>
    </source>
</evidence>
<evidence type="ECO:0000313" key="3">
    <source>
        <dbReference type="Proteomes" id="UP000094580"/>
    </source>
</evidence>
<dbReference type="SUPFAM" id="SSF81301">
    <property type="entry name" value="Nucleotidyltransferase"/>
    <property type="match status" value="1"/>
</dbReference>
<evidence type="ECO:0000259" key="1">
    <source>
        <dbReference type="Pfam" id="PF01909"/>
    </source>
</evidence>
<keyword evidence="3" id="KW-1185">Reference proteome</keyword>
<name>A0ABX2ZN57_9BACI</name>
<dbReference type="Gene3D" id="3.30.460.10">
    <property type="entry name" value="Beta Polymerase, domain 2"/>
    <property type="match status" value="1"/>
</dbReference>